<evidence type="ECO:0000313" key="5">
    <source>
        <dbReference type="Proteomes" id="UP000319712"/>
    </source>
</evidence>
<name>A0A521BUU6_9EURY</name>
<keyword evidence="2" id="KW-0472">Membrane</keyword>
<reference evidence="4 5" key="1">
    <citation type="submission" date="2017-05" db="EMBL/GenBank/DDBJ databases">
        <authorList>
            <person name="Varghese N."/>
            <person name="Submissions S."/>
        </authorList>
    </citation>
    <scope>NUCLEOTIDE SEQUENCE [LARGE SCALE GENOMIC DNA]</scope>
    <source>
        <strain evidence="4 5">DSM 19504</strain>
    </source>
</reference>
<evidence type="ECO:0000313" key="4">
    <source>
        <dbReference type="EMBL" id="SMO50441.1"/>
    </source>
</evidence>
<feature type="compositionally biased region" description="Basic and acidic residues" evidence="1">
    <location>
        <begin position="1"/>
        <end position="20"/>
    </location>
</feature>
<feature type="region of interest" description="Disordered" evidence="1">
    <location>
        <begin position="1"/>
        <end position="21"/>
    </location>
</feature>
<feature type="transmembrane region" description="Helical" evidence="2">
    <location>
        <begin position="62"/>
        <end position="84"/>
    </location>
</feature>
<keyword evidence="2" id="KW-1133">Transmembrane helix</keyword>
<dbReference type="Pfam" id="PF02517">
    <property type="entry name" value="Rce1-like"/>
    <property type="match status" value="1"/>
</dbReference>
<protein>
    <submittedName>
        <fullName evidence="4">CAAX protease self-immunity</fullName>
    </submittedName>
</protein>
<dbReference type="Proteomes" id="UP000319712">
    <property type="component" value="Unassembled WGS sequence"/>
</dbReference>
<dbReference type="AlphaFoldDB" id="A0A521BUU6"/>
<dbReference type="InterPro" id="IPR003675">
    <property type="entry name" value="Rce1/LyrA-like_dom"/>
</dbReference>
<dbReference type="GO" id="GO:0004175">
    <property type="term" value="F:endopeptidase activity"/>
    <property type="evidence" value="ECO:0007669"/>
    <property type="project" value="UniProtKB-ARBA"/>
</dbReference>
<gene>
    <name evidence="4" type="ORF">SAMN06264867_10343</name>
</gene>
<feature type="transmembrane region" description="Helical" evidence="2">
    <location>
        <begin position="212"/>
        <end position="232"/>
    </location>
</feature>
<feature type="transmembrane region" description="Helical" evidence="2">
    <location>
        <begin position="174"/>
        <end position="192"/>
    </location>
</feature>
<keyword evidence="4" id="KW-0378">Hydrolase</keyword>
<dbReference type="RefSeq" id="WP_142985827.1">
    <property type="nucleotide sequence ID" value="NZ_FXTD01000003.1"/>
</dbReference>
<keyword evidence="4" id="KW-0645">Protease</keyword>
<feature type="transmembrane region" description="Helical" evidence="2">
    <location>
        <begin position="244"/>
        <end position="264"/>
    </location>
</feature>
<feature type="transmembrane region" description="Helical" evidence="2">
    <location>
        <begin position="270"/>
        <end position="290"/>
    </location>
</feature>
<keyword evidence="2" id="KW-0812">Transmembrane</keyword>
<organism evidence="4 5">
    <name type="scientific">Halorubrum cibi</name>
    <dbReference type="NCBI Taxonomy" id="413815"/>
    <lineage>
        <taxon>Archaea</taxon>
        <taxon>Methanobacteriati</taxon>
        <taxon>Methanobacteriota</taxon>
        <taxon>Stenosarchaea group</taxon>
        <taxon>Halobacteria</taxon>
        <taxon>Halobacteriales</taxon>
        <taxon>Haloferacaceae</taxon>
        <taxon>Halorubrum</taxon>
    </lineage>
</organism>
<accession>A0A521BUU6</accession>
<sequence length="293" mass="30206">MADRSRTTADRPRTTGDRPRGWRASVRGATALFVLGTLGVVAVAVDSVPVLRAIPELESLPFLALVLLAAVNSTLLLIVFTTLGSAAAPRIGLTSHVFAWASGGTLDWAALRRSIPLAVVTGASLFAVVAVLDVASAPFVRLPAGEVVADADDLGALAPSIPVRLLYGGITEEILLRWGIMAPIAFVLWRVGRAVGGGTGGGAEAGTETPSAATMWVAILASAVLFGLGHLPVLASSIGLTPALIVRTVLLNAIVGVALGWLFWRRSLETAMVAHAAFHVALLVVGAIAIRLL</sequence>
<evidence type="ECO:0000256" key="1">
    <source>
        <dbReference type="SAM" id="MobiDB-lite"/>
    </source>
</evidence>
<proteinExistence type="predicted"/>
<dbReference type="EMBL" id="FXTD01000003">
    <property type="protein sequence ID" value="SMO50441.1"/>
    <property type="molecule type" value="Genomic_DNA"/>
</dbReference>
<dbReference type="OrthoDB" id="330173at2157"/>
<feature type="domain" description="CAAX prenyl protease 2/Lysostaphin resistance protein A-like" evidence="3">
    <location>
        <begin position="160"/>
        <end position="279"/>
    </location>
</feature>
<feature type="transmembrane region" description="Helical" evidence="2">
    <location>
        <begin position="21"/>
        <end position="42"/>
    </location>
</feature>
<feature type="transmembrane region" description="Helical" evidence="2">
    <location>
        <begin position="117"/>
        <end position="135"/>
    </location>
</feature>
<dbReference type="GO" id="GO:0006508">
    <property type="term" value="P:proteolysis"/>
    <property type="evidence" value="ECO:0007669"/>
    <property type="project" value="UniProtKB-KW"/>
</dbReference>
<evidence type="ECO:0000259" key="3">
    <source>
        <dbReference type="Pfam" id="PF02517"/>
    </source>
</evidence>
<evidence type="ECO:0000256" key="2">
    <source>
        <dbReference type="SAM" id="Phobius"/>
    </source>
</evidence>
<dbReference type="GO" id="GO:0080120">
    <property type="term" value="P:CAAX-box protein maturation"/>
    <property type="evidence" value="ECO:0007669"/>
    <property type="project" value="UniProtKB-ARBA"/>
</dbReference>
<keyword evidence="5" id="KW-1185">Reference proteome</keyword>